<proteinExistence type="predicted"/>
<dbReference type="OMA" id="NEVLWFM"/>
<dbReference type="Proteomes" id="UP000824469">
    <property type="component" value="Unassembled WGS sequence"/>
</dbReference>
<dbReference type="InterPro" id="IPR029052">
    <property type="entry name" value="Metallo-depent_PP-like"/>
</dbReference>
<dbReference type="CDD" id="cd07425">
    <property type="entry name" value="MPP_Shelphs"/>
    <property type="match status" value="1"/>
</dbReference>
<dbReference type="EMBL" id="JAHRHJ020000005">
    <property type="protein sequence ID" value="KAH9313733.1"/>
    <property type="molecule type" value="Genomic_DNA"/>
</dbReference>
<organism evidence="2 3">
    <name type="scientific">Taxus chinensis</name>
    <name type="common">Chinese yew</name>
    <name type="synonym">Taxus wallichiana var. chinensis</name>
    <dbReference type="NCBI Taxonomy" id="29808"/>
    <lineage>
        <taxon>Eukaryota</taxon>
        <taxon>Viridiplantae</taxon>
        <taxon>Streptophyta</taxon>
        <taxon>Embryophyta</taxon>
        <taxon>Tracheophyta</taxon>
        <taxon>Spermatophyta</taxon>
        <taxon>Pinopsida</taxon>
        <taxon>Pinidae</taxon>
        <taxon>Conifers II</taxon>
        <taxon>Cupressales</taxon>
        <taxon>Taxaceae</taxon>
        <taxon>Taxus</taxon>
    </lineage>
</organism>
<comment type="caution">
    <text evidence="2">The sequence shown here is derived from an EMBL/GenBank/DDBJ whole genome shotgun (WGS) entry which is preliminary data.</text>
</comment>
<gene>
    <name evidence="2" type="ORF">KI387_022360</name>
</gene>
<dbReference type="Pfam" id="PF00149">
    <property type="entry name" value="Metallophos"/>
    <property type="match status" value="1"/>
</dbReference>
<dbReference type="PANTHER" id="PTHR47680:SF2">
    <property type="entry name" value="SHEWANELLA-LIKE PROTEIN PHOSPHATASE 2"/>
    <property type="match status" value="1"/>
</dbReference>
<dbReference type="Gene3D" id="3.60.21.10">
    <property type="match status" value="1"/>
</dbReference>
<dbReference type="InterPro" id="IPR041787">
    <property type="entry name" value="MPP_Shelphs"/>
</dbReference>
<dbReference type="GO" id="GO:0016787">
    <property type="term" value="F:hydrolase activity"/>
    <property type="evidence" value="ECO:0007669"/>
    <property type="project" value="InterPro"/>
</dbReference>
<reference evidence="2 3" key="1">
    <citation type="journal article" date="2021" name="Nat. Plants">
        <title>The Taxus genome provides insights into paclitaxel biosynthesis.</title>
        <authorList>
            <person name="Xiong X."/>
            <person name="Gou J."/>
            <person name="Liao Q."/>
            <person name="Li Y."/>
            <person name="Zhou Q."/>
            <person name="Bi G."/>
            <person name="Li C."/>
            <person name="Du R."/>
            <person name="Wang X."/>
            <person name="Sun T."/>
            <person name="Guo L."/>
            <person name="Liang H."/>
            <person name="Lu P."/>
            <person name="Wu Y."/>
            <person name="Zhang Z."/>
            <person name="Ro D.K."/>
            <person name="Shang Y."/>
            <person name="Huang S."/>
            <person name="Yan J."/>
        </authorList>
    </citation>
    <scope>NUCLEOTIDE SEQUENCE [LARGE SCALE GENOMIC DNA]</scope>
    <source>
        <strain evidence="2">Ta-2019</strain>
    </source>
</reference>
<keyword evidence="3" id="KW-1185">Reference proteome</keyword>
<dbReference type="SUPFAM" id="SSF56300">
    <property type="entry name" value="Metallo-dependent phosphatases"/>
    <property type="match status" value="1"/>
</dbReference>
<feature type="domain" description="Calcineurin-like phosphoesterase" evidence="1">
    <location>
        <begin position="61"/>
        <end position="176"/>
    </location>
</feature>
<accession>A0AA38G2L8</accession>
<evidence type="ECO:0000313" key="3">
    <source>
        <dbReference type="Proteomes" id="UP000824469"/>
    </source>
</evidence>
<dbReference type="AlphaFoldDB" id="A0AA38G2L8"/>
<evidence type="ECO:0000259" key="1">
    <source>
        <dbReference type="Pfam" id="PF00149"/>
    </source>
</evidence>
<dbReference type="InterPro" id="IPR004843">
    <property type="entry name" value="Calcineurin-like_PHP"/>
</dbReference>
<dbReference type="PANTHER" id="PTHR47680">
    <property type="entry name" value="SHEWANELLA-LIKE PROTEIN PHOSPHATASE 2"/>
    <property type="match status" value="1"/>
</dbReference>
<feature type="non-terminal residue" evidence="2">
    <location>
        <position position="389"/>
    </location>
</feature>
<protein>
    <recommendedName>
        <fullName evidence="1">Calcineurin-like phosphoesterase domain-containing protein</fullName>
    </recommendedName>
</protein>
<evidence type="ECO:0000313" key="2">
    <source>
        <dbReference type="EMBL" id="KAH9313733.1"/>
    </source>
</evidence>
<sequence length="389" mass="42803">MGEKKENESVCNRVPNIFSSFVDSFVDFTVGEQFLQTNVTPNHNNNNAAAELVTRIPSVDRLIAIGDIHGDLQKAKEALRVAQVMDNNDNWIGGKTMVVQVGDLLDRGGEELKVIYLLEKLKKQADKSGGGFIIMNGNHEIMNMEGDYRYVTPAAMEEFKRWAHWYTIGNSMKSLCKGLGVQRDIFEGIPTVYPEEWRARTAALRPGGPISARFLSTHPTVVVVGGSVFAHGGLLPAHVFYGLERMNEEVRDWIEGGKGPMGPNFLHGRDAVVWLRKYSETCKGEKCHCALLDHALTSIPGARRLIVGHTIQTEGINGVCGNRVIRVDVGMSRGCGNGIPEVLEIKGDKDLRVLTANPAYQAKQETASVRKQKPGLGILLPESGTREVE</sequence>
<name>A0AA38G2L8_TAXCH</name>